<reference evidence="3" key="1">
    <citation type="submission" date="2016-11" db="EMBL/GenBank/DDBJ databases">
        <authorList>
            <person name="Shukria A."/>
            <person name="Stevens D.C."/>
        </authorList>
    </citation>
    <scope>NUCLEOTIDE SEQUENCE [LARGE SCALE GENOMIC DNA]</scope>
    <source>
        <strain evidence="3">Cbfe23</strain>
    </source>
</reference>
<gene>
    <name evidence="2" type="ORF">BON30_00310</name>
</gene>
<feature type="chain" id="PRO_5013222427" evidence="1">
    <location>
        <begin position="19"/>
        <end position="469"/>
    </location>
</feature>
<proteinExistence type="predicted"/>
<evidence type="ECO:0000313" key="3">
    <source>
        <dbReference type="Proteomes" id="UP000182229"/>
    </source>
</evidence>
<name>A0A1L9BHI1_9BACT</name>
<keyword evidence="3" id="KW-1185">Reference proteome</keyword>
<feature type="signal peptide" evidence="1">
    <location>
        <begin position="1"/>
        <end position="18"/>
    </location>
</feature>
<evidence type="ECO:0000313" key="2">
    <source>
        <dbReference type="EMBL" id="OJH41727.1"/>
    </source>
</evidence>
<protein>
    <submittedName>
        <fullName evidence="2">Uncharacterized protein</fullName>
    </submittedName>
</protein>
<keyword evidence="1" id="KW-0732">Signal</keyword>
<organism evidence="2 3">
    <name type="scientific">Cystobacter ferrugineus</name>
    <dbReference type="NCBI Taxonomy" id="83449"/>
    <lineage>
        <taxon>Bacteria</taxon>
        <taxon>Pseudomonadati</taxon>
        <taxon>Myxococcota</taxon>
        <taxon>Myxococcia</taxon>
        <taxon>Myxococcales</taxon>
        <taxon>Cystobacterineae</taxon>
        <taxon>Archangiaceae</taxon>
        <taxon>Cystobacter</taxon>
    </lineage>
</organism>
<evidence type="ECO:0000256" key="1">
    <source>
        <dbReference type="SAM" id="SignalP"/>
    </source>
</evidence>
<dbReference type="STRING" id="83449.BON30_00310"/>
<dbReference type="OrthoDB" id="5380354at2"/>
<accession>A0A1L9BHI1</accession>
<dbReference type="RefSeq" id="WP_071895754.1">
    <property type="nucleotide sequence ID" value="NZ_MPIN01000001.1"/>
</dbReference>
<dbReference type="Proteomes" id="UP000182229">
    <property type="component" value="Unassembled WGS sequence"/>
</dbReference>
<comment type="caution">
    <text evidence="2">The sequence shown here is derived from an EMBL/GenBank/DDBJ whole genome shotgun (WGS) entry which is preliminary data.</text>
</comment>
<dbReference type="AlphaFoldDB" id="A0A1L9BHI1"/>
<reference evidence="2 3" key="2">
    <citation type="submission" date="2016-12" db="EMBL/GenBank/DDBJ databases">
        <title>Draft Genome Sequence of Cystobacter ferrugineus Strain Cbfe23.</title>
        <authorList>
            <person name="Akbar S."/>
            <person name="Dowd S.E."/>
            <person name="Stevens D.C."/>
        </authorList>
    </citation>
    <scope>NUCLEOTIDE SEQUENCE [LARGE SCALE GENOMIC DNA]</scope>
    <source>
        <strain evidence="2 3">Cbfe23</strain>
    </source>
</reference>
<sequence>MRVLLTLLLLALPGLAGAEPLPVTLLPSQVVLGRDLVVVVRVKTPPDAPPLRAAASTGRLIPQRSPKPGESLFIWTPPDIRYPLLAVLAFWTDSPGGPPEITRVPIPLLGRNELTVDTAAGAQVVVEVAGRSFGPTRADRRGKAKVTVQVPPGVSKASVRVTSTRQRPSLRTIPLDVPPEQPLLAVMSPESLPAGGDGWLLLMGDQPVPGSELRLRVQGASTREELPSVFRVKPEPGANAVVVEAQRADGTGSARLTAHVVAAVVRLTPAPPPPAPRVPLAEVTPALVLGPVVAPPRPPPPSHPFSVQVLGGGFLAGGDNRGPLASLGVGYQLPLLGGRFALEAEAGIRRSTSHPFVEGLGTLDSRVMAYPLLFSVRGLAFEHGRFSLHGRVGAGPTYYNHRATGSFFDTPLVQQGRTFMGFLAAQAVWRLGAVSTLLEVRAGRAAASASLVDAQLGGLSACVGLRYRL</sequence>
<dbReference type="EMBL" id="MPIN01000001">
    <property type="protein sequence ID" value="OJH41727.1"/>
    <property type="molecule type" value="Genomic_DNA"/>
</dbReference>